<keyword evidence="3" id="KW-1185">Reference proteome</keyword>
<accession>A0A1L4D2Y3</accession>
<dbReference type="AlphaFoldDB" id="A0A1L4D2Y3"/>
<dbReference type="SUPFAM" id="SSF53756">
    <property type="entry name" value="UDP-Glycosyltransferase/glycogen phosphorylase"/>
    <property type="match status" value="1"/>
</dbReference>
<dbReference type="Pfam" id="PF02350">
    <property type="entry name" value="Epimerase_2"/>
    <property type="match status" value="1"/>
</dbReference>
<reference evidence="2 3" key="1">
    <citation type="submission" date="2016-10" db="EMBL/GenBank/DDBJ databases">
        <title>Silvanigrella aquatica sp. nov., isolated from a freshwater lake located in the Black Forest, Germany, description of Silvanigrellaceae fam. nov., Silvanigrellales ord. nov., reclassification of the order Bdellovibrionales in the class Oligoflexia, reclassification of the families Bacteriovoracaceae and Halobacteriovoraceae in the new order Bacteriovoracales ord. nov., and reclassification of the family Pseudobacteriovoracaceae in the order Oligoflexiales.</title>
        <authorList>
            <person name="Hahn M.W."/>
            <person name="Schmidt J."/>
            <person name="Koll U."/>
            <person name="Rohde M."/>
            <person name="Verbag S."/>
            <person name="Pitt A."/>
            <person name="Nakai R."/>
            <person name="Naganuma T."/>
            <person name="Lang E."/>
        </authorList>
    </citation>
    <scope>NUCLEOTIDE SEQUENCE [LARGE SCALE GENOMIC DNA]</scope>
    <source>
        <strain evidence="2 3">MWH-Nonnen-W8red</strain>
    </source>
</reference>
<dbReference type="Gene3D" id="3.40.50.2000">
    <property type="entry name" value="Glycogen Phosphorylase B"/>
    <property type="match status" value="2"/>
</dbReference>
<dbReference type="GO" id="GO:0004553">
    <property type="term" value="F:hydrolase activity, hydrolyzing O-glycosyl compounds"/>
    <property type="evidence" value="ECO:0007669"/>
    <property type="project" value="InterPro"/>
</dbReference>
<dbReference type="Proteomes" id="UP000184731">
    <property type="component" value="Chromosome"/>
</dbReference>
<dbReference type="InterPro" id="IPR003331">
    <property type="entry name" value="UDP_GlcNAc_Epimerase_2_dom"/>
</dbReference>
<name>A0A1L4D2Y3_9BACT</name>
<dbReference type="PANTHER" id="PTHR43174:SF3">
    <property type="entry name" value="UDP-N-ACETYLGLUCOSAMINE 2-EPIMERASE"/>
    <property type="match status" value="1"/>
</dbReference>
<dbReference type="KEGG" id="saqi:AXG55_11850"/>
<dbReference type="InterPro" id="IPR029767">
    <property type="entry name" value="WecB-like"/>
</dbReference>
<dbReference type="CDD" id="cd03786">
    <property type="entry name" value="GTB_UDP-GlcNAc_2-Epimerase"/>
    <property type="match status" value="1"/>
</dbReference>
<sequence length="410" mass="46160">MQKLLMKKNICVVTGSRAEYGLLYWIMNYFNHDADINLQIIVTGMHMSPEFGDTYKQIEADGYKISYKVEMLLSSDTKSAITKSIGLGVIGFADAFENLKPDLLIVLGDRFEILSAVQSAVIYQIPVVHIHGGEITEGSVDDSFRHAITKMSHIHFVATEEYRKRVIQMGESPKTVFNFGAPGLDSIHKLNYFNQSELEESLGIKLGKINFLVTFHPVSIFSQEQNINSVKELLDALKRYPDAKIIFTKTNSDAFGRTMNKLLEDFVEENSSHCVIHSSLGHKRYLCLLRFVNVMIGNSSSAFIEAPVFNLPAVNIGCREQGRIESPSIISCHDKKEDILKAIDRALSAEFKKSIEFQPLPYGKGGDNSLKICNHLKSILFDPDFSASDFIKKKFFDLEVSVKQESIHNE</sequence>
<organism evidence="2 3">
    <name type="scientific">Silvanigrella aquatica</name>
    <dbReference type="NCBI Taxonomy" id="1915309"/>
    <lineage>
        <taxon>Bacteria</taxon>
        <taxon>Pseudomonadati</taxon>
        <taxon>Bdellovibrionota</taxon>
        <taxon>Oligoflexia</taxon>
        <taxon>Silvanigrellales</taxon>
        <taxon>Silvanigrellaceae</taxon>
        <taxon>Silvanigrella</taxon>
    </lineage>
</organism>
<feature type="domain" description="UDP-N-acetylglucosamine 2-epimerase" evidence="1">
    <location>
        <begin position="31"/>
        <end position="376"/>
    </location>
</feature>
<protein>
    <submittedName>
        <fullName evidence="2">UDP-N-acetyl-D-glucosamine 2-epimerase, UDP-hydrolysing</fullName>
    </submittedName>
</protein>
<dbReference type="InterPro" id="IPR020004">
    <property type="entry name" value="UDP-GlcNAc_Epase"/>
</dbReference>
<dbReference type="STRING" id="1915309.AXG55_11850"/>
<proteinExistence type="predicted"/>
<evidence type="ECO:0000313" key="2">
    <source>
        <dbReference type="EMBL" id="APJ04560.1"/>
    </source>
</evidence>
<gene>
    <name evidence="2" type="ORF">AXG55_11850</name>
</gene>
<dbReference type="PANTHER" id="PTHR43174">
    <property type="entry name" value="UDP-N-ACETYLGLUCOSAMINE 2-EPIMERASE"/>
    <property type="match status" value="1"/>
</dbReference>
<evidence type="ECO:0000313" key="3">
    <source>
        <dbReference type="Proteomes" id="UP000184731"/>
    </source>
</evidence>
<dbReference type="EMBL" id="CP017834">
    <property type="protein sequence ID" value="APJ04560.1"/>
    <property type="molecule type" value="Genomic_DNA"/>
</dbReference>
<dbReference type="NCBIfam" id="TIGR03568">
    <property type="entry name" value="NeuC_NnaA"/>
    <property type="match status" value="1"/>
</dbReference>
<dbReference type="GO" id="GO:0006047">
    <property type="term" value="P:UDP-N-acetylglucosamine metabolic process"/>
    <property type="evidence" value="ECO:0007669"/>
    <property type="project" value="InterPro"/>
</dbReference>
<dbReference type="RefSeq" id="WP_233231189.1">
    <property type="nucleotide sequence ID" value="NZ_CP017834.1"/>
</dbReference>
<evidence type="ECO:0000259" key="1">
    <source>
        <dbReference type="Pfam" id="PF02350"/>
    </source>
</evidence>